<reference evidence="3 4" key="2">
    <citation type="journal article" date="2012" name="PLoS ONE">
        <title>An ancient pathway combining carbon dioxide fixation with the generation and utilization of a sodium ion gradient for ATP synthesis.</title>
        <authorList>
            <person name="Poehlein A."/>
            <person name="Schmidt S."/>
            <person name="Kaster A.K."/>
            <person name="Goenrich M."/>
            <person name="Vollmers J."/>
            <person name="Thurmer A."/>
            <person name="Bertsch J."/>
            <person name="Schuchmann K."/>
            <person name="Voigt B."/>
            <person name="Hecker M."/>
            <person name="Daniel R."/>
            <person name="Thauer R.K."/>
            <person name="Gottschalk G."/>
            <person name="Muller V."/>
        </authorList>
    </citation>
    <scope>NUCLEOTIDE SEQUENCE [LARGE SCALE GENOMIC DNA]</scope>
    <source>
        <strain evidence="4">ATCC 29683 / DSM 1030 / JCM 2381 / KCTC 1655 / WB1</strain>
    </source>
</reference>
<keyword evidence="4" id="KW-1185">Reference proteome</keyword>
<organism evidence="3 4">
    <name type="scientific">Acetobacterium woodii (strain ATCC 29683 / DSM 1030 / JCM 2381 / KCTC 1655 / WB1)</name>
    <dbReference type="NCBI Taxonomy" id="931626"/>
    <lineage>
        <taxon>Bacteria</taxon>
        <taxon>Bacillati</taxon>
        <taxon>Bacillota</taxon>
        <taxon>Clostridia</taxon>
        <taxon>Eubacteriales</taxon>
        <taxon>Eubacteriaceae</taxon>
        <taxon>Acetobacterium</taxon>
    </lineage>
</organism>
<protein>
    <submittedName>
        <fullName evidence="3">Transcriptional regulator</fullName>
    </submittedName>
</protein>
<dbReference type="AlphaFoldDB" id="H6LHY8"/>
<evidence type="ECO:0000259" key="2">
    <source>
        <dbReference type="PROSITE" id="PS50943"/>
    </source>
</evidence>
<gene>
    <name evidence="3" type="ordered locus">Awo_c17380</name>
</gene>
<proteinExistence type="predicted"/>
<reference evidence="4" key="1">
    <citation type="submission" date="2011-07" db="EMBL/GenBank/DDBJ databases">
        <title>Complete genome sequence of Acetobacterium woodii.</title>
        <authorList>
            <person name="Poehlein A."/>
            <person name="Schmidt S."/>
            <person name="Kaster A.-K."/>
            <person name="Goenrich M."/>
            <person name="Vollmers J."/>
            <person name="Thuermer A."/>
            <person name="Gottschalk G."/>
            <person name="Thauer R.K."/>
            <person name="Daniel R."/>
            <person name="Mueller V."/>
        </authorList>
    </citation>
    <scope>NUCLEOTIDE SEQUENCE [LARGE SCALE GENOMIC DNA]</scope>
    <source>
        <strain evidence="4">ATCC 29683 / DSM 1030 / JCM 2381 / KCTC 1655 / WB1</strain>
    </source>
</reference>
<dbReference type="STRING" id="931626.Awo_c17380"/>
<dbReference type="OrthoDB" id="1766270at2"/>
<feature type="domain" description="HTH cro/C1-type" evidence="2">
    <location>
        <begin position="6"/>
        <end position="60"/>
    </location>
</feature>
<dbReference type="RefSeq" id="WP_014356118.1">
    <property type="nucleotide sequence ID" value="NC_016894.1"/>
</dbReference>
<dbReference type="EMBL" id="CP002987">
    <property type="protein sequence ID" value="AFA48518.1"/>
    <property type="molecule type" value="Genomic_DNA"/>
</dbReference>
<dbReference type="eggNOG" id="COG1396">
    <property type="taxonomic scope" value="Bacteria"/>
</dbReference>
<dbReference type="InterPro" id="IPR010982">
    <property type="entry name" value="Lambda_DNA-bd_dom_sf"/>
</dbReference>
<sequence length="125" mass="14234">MIGERLQELRKSVNLTQEELSHKLSISRSSLSLYEIDKREPDCETSSKIADFFDVSLDYLYGRSNDKSHTKATVLNISATLTENEKKVLKIFSRIKDEALQEKIIIKIEGYVDCMVEMIGGEETG</sequence>
<name>H6LHY8_ACEWD</name>
<dbReference type="SMART" id="SM00530">
    <property type="entry name" value="HTH_XRE"/>
    <property type="match status" value="1"/>
</dbReference>
<dbReference type="CDD" id="cd00093">
    <property type="entry name" value="HTH_XRE"/>
    <property type="match status" value="1"/>
</dbReference>
<dbReference type="Gene3D" id="1.10.260.40">
    <property type="entry name" value="lambda repressor-like DNA-binding domains"/>
    <property type="match status" value="1"/>
</dbReference>
<dbReference type="HOGENOM" id="CLU_066192_4_5_9"/>
<accession>H6LHY8</accession>
<dbReference type="KEGG" id="awo:Awo_c17380"/>
<evidence type="ECO:0000313" key="4">
    <source>
        <dbReference type="Proteomes" id="UP000007177"/>
    </source>
</evidence>
<dbReference type="InterPro" id="IPR001387">
    <property type="entry name" value="Cro/C1-type_HTH"/>
</dbReference>
<dbReference type="Proteomes" id="UP000007177">
    <property type="component" value="Chromosome"/>
</dbReference>
<dbReference type="PANTHER" id="PTHR46558">
    <property type="entry name" value="TRACRIPTIONAL REGULATORY PROTEIN-RELATED-RELATED"/>
    <property type="match status" value="1"/>
</dbReference>
<dbReference type="GO" id="GO:0003677">
    <property type="term" value="F:DNA binding"/>
    <property type="evidence" value="ECO:0007669"/>
    <property type="project" value="UniProtKB-KW"/>
</dbReference>
<keyword evidence="1" id="KW-0238">DNA-binding</keyword>
<dbReference type="PROSITE" id="PS50943">
    <property type="entry name" value="HTH_CROC1"/>
    <property type="match status" value="1"/>
</dbReference>
<dbReference type="Pfam" id="PF01381">
    <property type="entry name" value="HTH_3"/>
    <property type="match status" value="1"/>
</dbReference>
<evidence type="ECO:0000256" key="1">
    <source>
        <dbReference type="ARBA" id="ARBA00023125"/>
    </source>
</evidence>
<dbReference type="SUPFAM" id="SSF47413">
    <property type="entry name" value="lambda repressor-like DNA-binding domains"/>
    <property type="match status" value="1"/>
</dbReference>
<evidence type="ECO:0000313" key="3">
    <source>
        <dbReference type="EMBL" id="AFA48518.1"/>
    </source>
</evidence>
<dbReference type="PANTHER" id="PTHR46558:SF11">
    <property type="entry name" value="HTH-TYPE TRANSCRIPTIONAL REGULATOR XRE"/>
    <property type="match status" value="1"/>
</dbReference>